<dbReference type="EMBL" id="JAGJRS010000010">
    <property type="protein sequence ID" value="MBP1473652.1"/>
    <property type="molecule type" value="Genomic_DNA"/>
</dbReference>
<comment type="caution">
    <text evidence="6">The sequence shown here is derived from an EMBL/GenBank/DDBJ whole genome shotgun (WGS) entry which is preliminary data.</text>
</comment>
<evidence type="ECO:0000313" key="6">
    <source>
        <dbReference type="EMBL" id="MBP1473652.1"/>
    </source>
</evidence>
<dbReference type="Pfam" id="PF04357">
    <property type="entry name" value="TamB"/>
    <property type="match status" value="1"/>
</dbReference>
<evidence type="ECO:0000256" key="3">
    <source>
        <dbReference type="ARBA" id="ARBA00022989"/>
    </source>
</evidence>
<dbReference type="InterPro" id="IPR007452">
    <property type="entry name" value="TamB_C"/>
</dbReference>
<dbReference type="Proteomes" id="UP000823790">
    <property type="component" value="Unassembled WGS sequence"/>
</dbReference>
<evidence type="ECO:0000256" key="2">
    <source>
        <dbReference type="ARBA" id="ARBA00022692"/>
    </source>
</evidence>
<reference evidence="6 7" key="1">
    <citation type="submission" date="2021-04" db="EMBL/GenBank/DDBJ databases">
        <authorList>
            <person name="Huq M.A."/>
        </authorList>
    </citation>
    <scope>NUCLEOTIDE SEQUENCE [LARGE SCALE GENOMIC DNA]</scope>
    <source>
        <strain evidence="6 7">MAH-13</strain>
    </source>
</reference>
<accession>A0ABS4DKS6</accession>
<sequence>MKWLKRIGLALLALLLLLALGLWWLLGTGAGLRFALARASGFTDGALSVQQASGTLAGPLQLKGLRYTDGKGLDVHVDSAGLDVRLWPLLGKHLHVDRLDVQGVEVALPPATPNEPDSGPLSLNPPLAIRVDQAHVADLVIHQGKQPLFTANTLDLAGQWDAQGIAIRTLRLRSPQGRADVDGTLAIGDTWQGNGQASFAWTVGDTTYAGQLQAHSDGAHARLTLALSQPMAAHLQAQLEQGGAWPWTASLKAPRFDPTPLLGKGTLQSLALDLTGKGDRRSGTLNGTVDLNQWRLQLAPLQAQLSDDRSRLTLETLTLTSPQIKGRLQAHGQIQLDATPPAGTLQLAWQDLELPAELAGQTLASHGQLDVRGSTAQFHAQGDIAIGPPGKLAQLAVNVDGTPRQLTLHTLDVRQPQGHLHAQGTLTLQPVLGWELAAEADDFDPGQLFAGWNGALDAQLTTRGTLPSGQPDATLDLTRLDGRLRGRPLRGQGQLHLSPNQVVDGTLALASGNSTLSVEGKPGTRNDVQVQATIATLADWLPDAGGRLQAHAHVTGLPPALGVDAEVHGSTIAYGTQRVGRLDLQAHVPDTSRPSGNVELDARDAWLGGLAFDTLALHADGTEAAHKLTLDANGRQLSAQLALHGSLKQHRWEGTLDSLDLEPQGLPRWRLQEPATLDYAEGALALSPLCLTAGDPLLCVQGKQDKAGNLAASYRLRALPLTLLLNAAGYADLPMRADGELHGEGTLKRSAAGALSGKATLASEQGSITYTQQAQRPLLAWRNLTVDADLAPGHQQLEAHAALNASGRLDGRLTVDGDRQALGGQLTVNLDSLAPLELLTSEVANVQGHLDGRFGFAGTLAQPAVTGQATVEGFAAEVPALGLKLTDGAVVLRAPDAQHVELDGHVRSGKGTLEIGGSYGLTAQVPSAITLTGQEVTVADIPAAHVVLTPDLRVQRDAQGVHVTGAVALDSADVNLNRLPGGGATKASPDVVVVDEKTQEEAAAQLPIYARVKVDLGRKTHLTGKGLDGKLTGTLTVIEEPGRATRGQGQIAVSGTYKAYGQDLHIESGKLLFAGTPIDNPGLNLRAVRSLNPNATIDEGQEVGLLITGTAQRPILTVFSNPPMEQSDALSYLITGKPLSQVSGGEGDMVGAAAQALGSAAGDLLAKSIGSRLGIDEIGVSSNEALGGESAFTVGKYLSPRLYLSYGVGLFEPGQVITLRYRLSQRWNLEVQNATDFSRASLNYRLER</sequence>
<organism evidence="6 7">
    <name type="scientific">Frateuria flava</name>
    <dbReference type="NCBI Taxonomy" id="2821489"/>
    <lineage>
        <taxon>Bacteria</taxon>
        <taxon>Pseudomonadati</taxon>
        <taxon>Pseudomonadota</taxon>
        <taxon>Gammaproteobacteria</taxon>
        <taxon>Lysobacterales</taxon>
        <taxon>Rhodanobacteraceae</taxon>
        <taxon>Frateuria</taxon>
    </lineage>
</organism>
<evidence type="ECO:0000256" key="4">
    <source>
        <dbReference type="ARBA" id="ARBA00023136"/>
    </source>
</evidence>
<keyword evidence="3" id="KW-1133">Transmembrane helix</keyword>
<name>A0ABS4DKS6_9GAMM</name>
<dbReference type="PANTHER" id="PTHR36985:SF1">
    <property type="entry name" value="TRANSLOCATION AND ASSEMBLY MODULE SUBUNIT TAMB"/>
    <property type="match status" value="1"/>
</dbReference>
<keyword evidence="7" id="KW-1185">Reference proteome</keyword>
<protein>
    <submittedName>
        <fullName evidence="6">Translocation/assembly module TamB domain-containing protein</fullName>
    </submittedName>
</protein>
<dbReference type="PANTHER" id="PTHR36985">
    <property type="entry name" value="TRANSLOCATION AND ASSEMBLY MODULE SUBUNIT TAMB"/>
    <property type="match status" value="1"/>
</dbReference>
<dbReference type="RefSeq" id="WP_209616776.1">
    <property type="nucleotide sequence ID" value="NZ_JAGJRS010000010.1"/>
</dbReference>
<keyword evidence="4" id="KW-0472">Membrane</keyword>
<keyword evidence="2" id="KW-0812">Transmembrane</keyword>
<feature type="domain" description="Translocation and assembly module TamB C-terminal" evidence="5">
    <location>
        <begin position="908"/>
        <end position="1247"/>
    </location>
</feature>
<evidence type="ECO:0000313" key="7">
    <source>
        <dbReference type="Proteomes" id="UP000823790"/>
    </source>
</evidence>
<evidence type="ECO:0000256" key="1">
    <source>
        <dbReference type="ARBA" id="ARBA00004167"/>
    </source>
</evidence>
<gene>
    <name evidence="6" type="ORF">J7I44_05030</name>
</gene>
<evidence type="ECO:0000259" key="5">
    <source>
        <dbReference type="Pfam" id="PF04357"/>
    </source>
</evidence>
<comment type="subcellular location">
    <subcellularLocation>
        <location evidence="1">Membrane</location>
        <topology evidence="1">Single-pass membrane protein</topology>
    </subcellularLocation>
</comment>
<proteinExistence type="predicted"/>